<dbReference type="PROSITE" id="PS00022">
    <property type="entry name" value="EGF_1"/>
    <property type="match status" value="2"/>
</dbReference>
<comment type="subcellular location">
    <subcellularLocation>
        <location evidence="7">Membrane</location>
        <topology evidence="7">Single-pass type I membrane protein</topology>
    </subcellularLocation>
</comment>
<dbReference type="PROSITE" id="PS01186">
    <property type="entry name" value="EGF_2"/>
    <property type="match status" value="2"/>
</dbReference>
<dbReference type="InterPro" id="IPR039178">
    <property type="entry name" value="Lag2"/>
</dbReference>
<dbReference type="FunCoup" id="E3LKW9">
    <property type="interactions" value="9"/>
</dbReference>
<dbReference type="GO" id="GO:0040028">
    <property type="term" value="P:regulation of vulval development"/>
    <property type="evidence" value="ECO:0007669"/>
    <property type="project" value="EnsemblMetazoa"/>
</dbReference>
<dbReference type="GO" id="GO:0110011">
    <property type="term" value="P:regulation of basement membrane organization"/>
    <property type="evidence" value="ECO:0007669"/>
    <property type="project" value="EnsemblMetazoa"/>
</dbReference>
<dbReference type="PANTHER" id="PTHR22669:SF8">
    <property type="entry name" value="PROTEIN LAG-2"/>
    <property type="match status" value="1"/>
</dbReference>
<feature type="disulfide bond" evidence="5">
    <location>
        <begin position="203"/>
        <end position="212"/>
    </location>
</feature>
<dbReference type="Gene3D" id="2.10.25.140">
    <property type="match status" value="1"/>
</dbReference>
<dbReference type="GO" id="GO:1905936">
    <property type="term" value="P:regulation of germ cell proliferation"/>
    <property type="evidence" value="ECO:0007669"/>
    <property type="project" value="EnsemblMetazoa"/>
</dbReference>
<dbReference type="GO" id="GO:0008406">
    <property type="term" value="P:gonad development"/>
    <property type="evidence" value="ECO:0007669"/>
    <property type="project" value="EnsemblMetazoa"/>
</dbReference>
<keyword evidence="4 5" id="KW-1015">Disulfide bond</keyword>
<dbReference type="OrthoDB" id="5813299at2759"/>
<keyword evidence="7" id="KW-0472">Membrane</keyword>
<dbReference type="InterPro" id="IPR000742">
    <property type="entry name" value="EGF"/>
</dbReference>
<accession>E3LKW9</accession>
<dbReference type="PROSITE" id="PS51051">
    <property type="entry name" value="DSL"/>
    <property type="match status" value="1"/>
</dbReference>
<dbReference type="SMART" id="SM00051">
    <property type="entry name" value="DSL"/>
    <property type="match status" value="1"/>
</dbReference>
<evidence type="ECO:0000256" key="6">
    <source>
        <dbReference type="PROSITE-ProRule" id="PRU00377"/>
    </source>
</evidence>
<organism evidence="9">
    <name type="scientific">Caenorhabditis remanei</name>
    <name type="common">Caenorhabditis vulgaris</name>
    <dbReference type="NCBI Taxonomy" id="31234"/>
    <lineage>
        <taxon>Eukaryota</taxon>
        <taxon>Metazoa</taxon>
        <taxon>Ecdysozoa</taxon>
        <taxon>Nematoda</taxon>
        <taxon>Chromadorea</taxon>
        <taxon>Rhabditida</taxon>
        <taxon>Rhabditina</taxon>
        <taxon>Rhabditomorpha</taxon>
        <taxon>Rhabditoidea</taxon>
        <taxon>Rhabditidae</taxon>
        <taxon>Peloderinae</taxon>
        <taxon>Caenorhabditis</taxon>
    </lineage>
</organism>
<dbReference type="OMA" id="CFPNGPK"/>
<keyword evidence="7" id="KW-1133">Transmembrane helix</keyword>
<dbReference type="FunFam" id="2.10.25.10:FF:001163">
    <property type="entry name" value="Protein glp-1"/>
    <property type="match status" value="1"/>
</dbReference>
<evidence type="ECO:0000256" key="4">
    <source>
        <dbReference type="ARBA" id="ARBA00023157"/>
    </source>
</evidence>
<sequence>MLLLGLFIFLPLITCKVEVRQEFVTSERVSMRFEIITNDGSRPNPMNFSLFPRAPKTNTVHLNTFDSAFNYSIQLLQPFTKQALGDRIYRQVHFSNINQPWFNDTFTTSSGIVLSISTRIGCTPHYYGSQCEVFCDGHLAKAARKRCDVMGRLRCDIGWMGPHCGQAVDPRKCSCQNNGICASSMIHSLDKIQNNTEQLICECTNGYTGNHCEVPGFNQFQFTAPQPDACSVKDACLNGAKCFPNGPKVFCACSVGFIGEFCEISLTTTTPSVEITASTSDYSVTIYSVVGIFIGLCLLIGCCKYKLTHRREHALARGLVPEPYPMPETKSMLVDQEACEAENQKNKKVFTIGDNVKQVDEEVRYTSAPRISNEYAVIQKPPPPTVCLPRIPVTCVYV</sequence>
<evidence type="ECO:0000313" key="9">
    <source>
        <dbReference type="Proteomes" id="UP000008281"/>
    </source>
</evidence>
<evidence type="ECO:0000256" key="7">
    <source>
        <dbReference type="RuleBase" id="RU280815"/>
    </source>
</evidence>
<dbReference type="STRING" id="31234.E3LKW9"/>
<comment type="caution">
    <text evidence="5">Lacks conserved residue(s) required for the propagation of feature annotation.</text>
</comment>
<dbReference type="GO" id="GO:0043055">
    <property type="term" value="P:maintenance of dauer"/>
    <property type="evidence" value="ECO:0007669"/>
    <property type="project" value="EnsemblMetazoa"/>
</dbReference>
<dbReference type="EMBL" id="DS268410">
    <property type="protein sequence ID" value="EFP00370.1"/>
    <property type="molecule type" value="Genomic_DNA"/>
</dbReference>
<dbReference type="GO" id="GO:2000648">
    <property type="term" value="P:positive regulation of stem cell proliferation"/>
    <property type="evidence" value="ECO:0007669"/>
    <property type="project" value="EnsemblMetazoa"/>
</dbReference>
<dbReference type="PANTHER" id="PTHR22669">
    <property type="entry name" value="DELTA/SERRATE/LAG-2 DOMAIN PROTEIN"/>
    <property type="match status" value="1"/>
</dbReference>
<keyword evidence="2 5" id="KW-0245">EGF-like domain</keyword>
<gene>
    <name evidence="8" type="primary">Cre-lag-2</name>
    <name evidence="8" type="ORF">CRE_18671</name>
</gene>
<keyword evidence="9" id="KW-1185">Reference proteome</keyword>
<evidence type="ECO:0000256" key="3">
    <source>
        <dbReference type="ARBA" id="ARBA00022737"/>
    </source>
</evidence>
<dbReference type="CTD" id="9839444"/>
<keyword evidence="1 7" id="KW-0217">Developmental protein</keyword>
<evidence type="ECO:0000313" key="8">
    <source>
        <dbReference type="EMBL" id="EFP00370.1"/>
    </source>
</evidence>
<evidence type="ECO:0000256" key="5">
    <source>
        <dbReference type="PROSITE-ProRule" id="PRU00076"/>
    </source>
</evidence>
<keyword evidence="3 7" id="KW-0677">Repeat</keyword>
<evidence type="ECO:0000256" key="1">
    <source>
        <dbReference type="ARBA" id="ARBA00022473"/>
    </source>
</evidence>
<dbReference type="GO" id="GO:0007219">
    <property type="term" value="P:Notch signaling pathway"/>
    <property type="evidence" value="ECO:0007669"/>
    <property type="project" value="InterPro"/>
</dbReference>
<protein>
    <recommendedName>
        <fullName evidence="7">Delta-like protein</fullName>
    </recommendedName>
</protein>
<dbReference type="eggNOG" id="KOG1218">
    <property type="taxonomic scope" value="Eukaryota"/>
</dbReference>
<name>E3LKW9_CAERE</name>
<evidence type="ECO:0000256" key="2">
    <source>
        <dbReference type="ARBA" id="ARBA00022536"/>
    </source>
</evidence>
<dbReference type="GO" id="GO:0001708">
    <property type="term" value="P:cell fate specification"/>
    <property type="evidence" value="ECO:0007669"/>
    <property type="project" value="EnsemblMetazoa"/>
</dbReference>
<feature type="disulfide bond" evidence="5">
    <location>
        <begin position="253"/>
        <end position="262"/>
    </location>
</feature>
<dbReference type="RefSeq" id="XP_003115882.2">
    <property type="nucleotide sequence ID" value="XM_003115834.2"/>
</dbReference>
<dbReference type="GO" id="GO:0031253">
    <property type="term" value="C:cell projection membrane"/>
    <property type="evidence" value="ECO:0007669"/>
    <property type="project" value="EnsemblMetazoa"/>
</dbReference>
<feature type="disulfide bond" evidence="6">
    <location>
        <begin position="122"/>
        <end position="131"/>
    </location>
</feature>
<feature type="disulfide bond" evidence="6">
    <location>
        <begin position="155"/>
        <end position="164"/>
    </location>
</feature>
<dbReference type="FunFam" id="2.10.25.140:FF:000003">
    <property type="entry name" value="Delta-like protein"/>
    <property type="match status" value="1"/>
</dbReference>
<dbReference type="SMART" id="SM00181">
    <property type="entry name" value="EGF"/>
    <property type="match status" value="2"/>
</dbReference>
<dbReference type="SUPFAM" id="SSF57196">
    <property type="entry name" value="EGF/Laminin"/>
    <property type="match status" value="2"/>
</dbReference>
<dbReference type="AlphaFoldDB" id="E3LKW9"/>
<dbReference type="PROSITE" id="PS50026">
    <property type="entry name" value="EGF_3"/>
    <property type="match status" value="2"/>
</dbReference>
<comment type="function">
    <text evidence="7">Putative Notch ligand involved in the mediation of Notch signaling.</text>
</comment>
<dbReference type="GO" id="GO:0030431">
    <property type="term" value="P:sleep"/>
    <property type="evidence" value="ECO:0007669"/>
    <property type="project" value="EnsemblMetazoa"/>
</dbReference>
<dbReference type="GO" id="GO:0042661">
    <property type="term" value="P:regulation of mesodermal cell fate specification"/>
    <property type="evidence" value="ECO:0007669"/>
    <property type="project" value="EnsemblMetazoa"/>
</dbReference>
<dbReference type="GO" id="GO:0032809">
    <property type="term" value="C:neuronal cell body membrane"/>
    <property type="evidence" value="ECO:0007669"/>
    <property type="project" value="EnsemblMetazoa"/>
</dbReference>
<dbReference type="Pfam" id="PF00008">
    <property type="entry name" value="EGF"/>
    <property type="match status" value="1"/>
</dbReference>
<dbReference type="Proteomes" id="UP000008281">
    <property type="component" value="Unassembled WGS sequence"/>
</dbReference>
<dbReference type="Gene3D" id="2.10.25.10">
    <property type="entry name" value="Laminin"/>
    <property type="match status" value="2"/>
</dbReference>
<dbReference type="InterPro" id="IPR001774">
    <property type="entry name" value="DSL"/>
</dbReference>
<dbReference type="HOGENOM" id="CLU_693062_0_0_1"/>
<feature type="disulfide bond" evidence="6">
    <location>
        <begin position="135"/>
        <end position="147"/>
    </location>
</feature>
<keyword evidence="7" id="KW-0812">Transmembrane</keyword>
<dbReference type="Pfam" id="PF01414">
    <property type="entry name" value="DSL"/>
    <property type="match status" value="1"/>
</dbReference>
<keyword evidence="7" id="KW-0732">Signal</keyword>
<reference evidence="8" key="1">
    <citation type="submission" date="2007-07" db="EMBL/GenBank/DDBJ databases">
        <title>PCAP assembly of the Caenorhabditis remanei genome.</title>
        <authorList>
            <consortium name="The Caenorhabditis remanei Sequencing Consortium"/>
            <person name="Wilson R.K."/>
        </authorList>
    </citation>
    <scope>NUCLEOTIDE SEQUENCE [LARGE SCALE GENOMIC DNA]</scope>
    <source>
        <strain evidence="8">PB4641</strain>
    </source>
</reference>
<dbReference type="GO" id="GO:0005112">
    <property type="term" value="F:Notch binding"/>
    <property type="evidence" value="ECO:0007669"/>
    <property type="project" value="EnsemblMetazoa"/>
</dbReference>
<proteinExistence type="predicted"/>
<dbReference type="GeneID" id="9839444"/>
<dbReference type="KEGG" id="crq:GCK72_019458"/>